<protein>
    <recommendedName>
        <fullName evidence="3">Glucosidase II beta subunit N-terminal domain-containing protein</fullName>
    </recommendedName>
</protein>
<dbReference type="SUPFAM" id="SSF57424">
    <property type="entry name" value="LDL receptor-like module"/>
    <property type="match status" value="2"/>
</dbReference>
<dbReference type="EMBL" id="CAJPVJ010001978">
    <property type="protein sequence ID" value="CAG2165603.1"/>
    <property type="molecule type" value="Genomic_DNA"/>
</dbReference>
<evidence type="ECO:0000256" key="2">
    <source>
        <dbReference type="SAM" id="Phobius"/>
    </source>
</evidence>
<dbReference type="AlphaFoldDB" id="A0A7R9LP65"/>
<dbReference type="InterPro" id="IPR002172">
    <property type="entry name" value="LDrepeatLR_classA_rpt"/>
</dbReference>
<dbReference type="SMART" id="SM00192">
    <property type="entry name" value="LDLa"/>
    <property type="match status" value="2"/>
</dbReference>
<dbReference type="Proteomes" id="UP000728032">
    <property type="component" value="Unassembled WGS sequence"/>
</dbReference>
<evidence type="ECO:0000256" key="1">
    <source>
        <dbReference type="ARBA" id="ARBA00023157"/>
    </source>
</evidence>
<dbReference type="InterPro" id="IPR028146">
    <property type="entry name" value="PRKCSH_N"/>
</dbReference>
<sequence length="246" mass="27534">MSRPVKDVIKNSSPLRWLLKRRNLISLAVTLCVCFLVYQLLSLKELNLQMSGRIAQVAKGVADKYGKHVITKTVVDDSVNDNRFKSFMDTNANQVLNQIESNYVINKTIDGQSEHQLVDNVVIIGVLPKFATLYQQTNDSFRCLLSGERIPYHYLNDDYCDCVDGSDEPSTNACPTNKFYCTTNSANSQHYISSAKVNDGICDCCDGSDEYKGLSTPLKLTDSQKQTIQSNRWIVATPPCPNRCSV</sequence>
<name>A0A7R9LP65_9ACAR</name>
<accession>A0A7R9LP65</accession>
<dbReference type="GO" id="GO:0017177">
    <property type="term" value="C:glucosidase II complex"/>
    <property type="evidence" value="ECO:0007669"/>
    <property type="project" value="TreeGrafter"/>
</dbReference>
<dbReference type="Pfam" id="PF12999">
    <property type="entry name" value="PRKCSH-like"/>
    <property type="match status" value="1"/>
</dbReference>
<dbReference type="GO" id="GO:0006491">
    <property type="term" value="P:N-glycan processing"/>
    <property type="evidence" value="ECO:0007669"/>
    <property type="project" value="TreeGrafter"/>
</dbReference>
<evidence type="ECO:0000313" key="5">
    <source>
        <dbReference type="Proteomes" id="UP000728032"/>
    </source>
</evidence>
<dbReference type="InterPro" id="IPR036055">
    <property type="entry name" value="LDL_receptor-like_sf"/>
</dbReference>
<dbReference type="PANTHER" id="PTHR12630">
    <property type="entry name" value="N-LINKED OLIGOSACCHARIDE PROCESSING"/>
    <property type="match status" value="1"/>
</dbReference>
<dbReference type="OrthoDB" id="28322at2759"/>
<keyword evidence="2" id="KW-1133">Transmembrane helix</keyword>
<keyword evidence="1" id="KW-1015">Disulfide bond</keyword>
<keyword evidence="5" id="KW-1185">Reference proteome</keyword>
<organism evidence="4">
    <name type="scientific">Oppiella nova</name>
    <dbReference type="NCBI Taxonomy" id="334625"/>
    <lineage>
        <taxon>Eukaryota</taxon>
        <taxon>Metazoa</taxon>
        <taxon>Ecdysozoa</taxon>
        <taxon>Arthropoda</taxon>
        <taxon>Chelicerata</taxon>
        <taxon>Arachnida</taxon>
        <taxon>Acari</taxon>
        <taxon>Acariformes</taxon>
        <taxon>Sarcoptiformes</taxon>
        <taxon>Oribatida</taxon>
        <taxon>Brachypylina</taxon>
        <taxon>Oppioidea</taxon>
        <taxon>Oppiidae</taxon>
        <taxon>Oppiella</taxon>
    </lineage>
</organism>
<evidence type="ECO:0000259" key="3">
    <source>
        <dbReference type="Pfam" id="PF12999"/>
    </source>
</evidence>
<gene>
    <name evidence="4" type="ORF">ONB1V03_LOCUS5142</name>
</gene>
<dbReference type="CDD" id="cd00112">
    <property type="entry name" value="LDLa"/>
    <property type="match status" value="1"/>
</dbReference>
<dbReference type="EMBL" id="OC916803">
    <property type="protein sequence ID" value="CAD7645309.1"/>
    <property type="molecule type" value="Genomic_DNA"/>
</dbReference>
<proteinExistence type="predicted"/>
<keyword evidence="2" id="KW-0472">Membrane</keyword>
<keyword evidence="2" id="KW-0812">Transmembrane</keyword>
<dbReference type="InterPro" id="IPR039794">
    <property type="entry name" value="Gtb1-like"/>
</dbReference>
<feature type="transmembrane region" description="Helical" evidence="2">
    <location>
        <begin position="24"/>
        <end position="41"/>
    </location>
</feature>
<evidence type="ECO:0000313" key="4">
    <source>
        <dbReference type="EMBL" id="CAD7645309.1"/>
    </source>
</evidence>
<reference evidence="4" key="1">
    <citation type="submission" date="2020-11" db="EMBL/GenBank/DDBJ databases">
        <authorList>
            <person name="Tran Van P."/>
        </authorList>
    </citation>
    <scope>NUCLEOTIDE SEQUENCE</scope>
</reference>
<feature type="domain" description="Glucosidase II beta subunit N-terminal" evidence="3">
    <location>
        <begin position="123"/>
        <end position="213"/>
    </location>
</feature>
<dbReference type="PANTHER" id="PTHR12630:SF1">
    <property type="entry name" value="GLUCOSIDASE 2 SUBUNIT BETA"/>
    <property type="match status" value="1"/>
</dbReference>
<dbReference type="Gene3D" id="4.10.400.10">
    <property type="entry name" value="Low-density Lipoprotein Receptor"/>
    <property type="match status" value="2"/>
</dbReference>